<gene>
    <name evidence="1" type="ORF">MGG_15833</name>
</gene>
<dbReference type="KEGG" id="mgr:MGG_15833"/>
<reference key="2">
    <citation type="submission" date="2011-05" db="EMBL/GenBank/DDBJ databases">
        <title>The Genome Sequence of Magnaporthe oryzae 70-15.</title>
        <authorList>
            <consortium name="The Broad Institute Genome Sequencing Platform"/>
            <person name="Ma L.-J."/>
            <person name="Dead R."/>
            <person name="Young S.K."/>
            <person name="Zeng Q."/>
            <person name="Gargeya S."/>
            <person name="Fitzgerald M."/>
            <person name="Haas B."/>
            <person name="Abouelleil A."/>
            <person name="Alvarado L."/>
            <person name="Arachchi H.M."/>
            <person name="Berlin A."/>
            <person name="Brown A."/>
            <person name="Chapman S.B."/>
            <person name="Chen Z."/>
            <person name="Dunbar C."/>
            <person name="Freedman E."/>
            <person name="Gearin G."/>
            <person name="Gellesch M."/>
            <person name="Goldberg J."/>
            <person name="Griggs A."/>
            <person name="Gujja S."/>
            <person name="Heiman D."/>
            <person name="Howarth C."/>
            <person name="Larson L."/>
            <person name="Lui A."/>
            <person name="MacDonald P.J.P."/>
            <person name="Mehta T."/>
            <person name="Montmayeur A."/>
            <person name="Murphy C."/>
            <person name="Neiman D."/>
            <person name="Pearson M."/>
            <person name="Priest M."/>
            <person name="Roberts A."/>
            <person name="Saif S."/>
            <person name="Shea T."/>
            <person name="Shenoy N."/>
            <person name="Sisk P."/>
            <person name="Stolte C."/>
            <person name="Sykes S."/>
            <person name="Yandava C."/>
            <person name="Wortman J."/>
            <person name="Nusbaum C."/>
            <person name="Birren B."/>
        </authorList>
    </citation>
    <scope>NUCLEOTIDE SEQUENCE</scope>
    <source>
        <strain>70-15</strain>
    </source>
</reference>
<reference evidence="1 2" key="1">
    <citation type="journal article" date="2005" name="Nature">
        <title>The genome sequence of the rice blast fungus Magnaporthe grisea.</title>
        <authorList>
            <person name="Dean R.A."/>
            <person name="Talbot N.J."/>
            <person name="Ebbole D.J."/>
            <person name="Farman M.L."/>
            <person name="Mitchell T.K."/>
            <person name="Orbach M.J."/>
            <person name="Thon M."/>
            <person name="Kulkarni R."/>
            <person name="Xu J.R."/>
            <person name="Pan H."/>
            <person name="Read N.D."/>
            <person name="Lee Y.H."/>
            <person name="Carbone I."/>
            <person name="Brown D."/>
            <person name="Oh Y.Y."/>
            <person name="Donofrio N."/>
            <person name="Jeong J.S."/>
            <person name="Soanes D.M."/>
            <person name="Djonovic S."/>
            <person name="Kolomiets E."/>
            <person name="Rehmeyer C."/>
            <person name="Li W."/>
            <person name="Harding M."/>
            <person name="Kim S."/>
            <person name="Lebrun M.H."/>
            <person name="Bohnert H."/>
            <person name="Coughlan S."/>
            <person name="Butler J."/>
            <person name="Calvo S."/>
            <person name="Ma L.J."/>
            <person name="Nicol R."/>
            <person name="Purcell S."/>
            <person name="Nusbaum C."/>
            <person name="Galagan J.E."/>
            <person name="Birren B.W."/>
        </authorList>
    </citation>
    <scope>NUCLEOTIDE SEQUENCE [LARGE SCALE GENOMIC DNA]</scope>
    <source>
        <strain evidence="2">70-15 / ATCC MYA-4617 / FGSC 8958</strain>
    </source>
</reference>
<dbReference type="InParanoid" id="G4MZ64"/>
<proteinExistence type="predicted"/>
<dbReference type="Proteomes" id="UP000009058">
    <property type="component" value="Chromosome 2"/>
</dbReference>
<dbReference type="VEuPathDB" id="FungiDB:MGG_15833"/>
<protein>
    <submittedName>
        <fullName evidence="1">Uncharacterized protein</fullName>
    </submittedName>
</protein>
<dbReference type="OrthoDB" id="5261823at2759"/>
<evidence type="ECO:0000313" key="2">
    <source>
        <dbReference type="Proteomes" id="UP000009058"/>
    </source>
</evidence>
<accession>G4MZ64</accession>
<dbReference type="GeneID" id="12985569"/>
<dbReference type="EMBL" id="CM001232">
    <property type="protein sequence ID" value="EHA55337.1"/>
    <property type="molecule type" value="Genomic_DNA"/>
</dbReference>
<name>G4MZ64_PYRO7</name>
<dbReference type="AlphaFoldDB" id="G4MZ64"/>
<sequence length="179" mass="20029">MGSVFVMMACRGVSRNKKGHKVDRLTPAALVPARVRPFGPPQIFSGALSYPPRLSCPWGTDTGGDARYFVLSFPDLVRGLTAELVVFQTLEEWDGGAPRVVPNPNSSTLEATFDNHFEEKKKKKPPKKDVQQLIGPEEAGTRDTLYGVRAHLRNTTEYTYLALPNKFWFRSNYQVMSVP</sequence>
<evidence type="ECO:0000313" key="1">
    <source>
        <dbReference type="EMBL" id="EHA55337.1"/>
    </source>
</evidence>
<dbReference type="HOGENOM" id="CLU_1503715_0_0_1"/>
<organism evidence="1 2">
    <name type="scientific">Pyricularia oryzae (strain 70-15 / ATCC MYA-4617 / FGSC 8958)</name>
    <name type="common">Rice blast fungus</name>
    <name type="synonym">Magnaporthe oryzae</name>
    <dbReference type="NCBI Taxonomy" id="242507"/>
    <lineage>
        <taxon>Eukaryota</taxon>
        <taxon>Fungi</taxon>
        <taxon>Dikarya</taxon>
        <taxon>Ascomycota</taxon>
        <taxon>Pezizomycotina</taxon>
        <taxon>Sordariomycetes</taxon>
        <taxon>Sordariomycetidae</taxon>
        <taxon>Magnaporthales</taxon>
        <taxon>Pyriculariaceae</taxon>
        <taxon>Pyricularia</taxon>
    </lineage>
</organism>
<dbReference type="RefSeq" id="XP_003715144.1">
    <property type="nucleotide sequence ID" value="XM_003715096.1"/>
</dbReference>
<keyword evidence="2" id="KW-1185">Reference proteome</keyword>